<dbReference type="InterPro" id="IPR009003">
    <property type="entry name" value="Peptidase_S1_PA"/>
</dbReference>
<evidence type="ECO:0000256" key="1">
    <source>
        <dbReference type="SAM" id="MobiDB-lite"/>
    </source>
</evidence>
<reference evidence="2 3" key="1">
    <citation type="submission" date="2018-12" db="EMBL/GenBank/DDBJ databases">
        <title>Draft genome sequence of Xylaria grammica IHI A82.</title>
        <authorList>
            <person name="Buettner E."/>
            <person name="Kellner H."/>
        </authorList>
    </citation>
    <scope>NUCLEOTIDE SEQUENCE [LARGE SCALE GENOMIC DNA]</scope>
    <source>
        <strain evidence="2 3">IHI A82</strain>
    </source>
</reference>
<keyword evidence="3" id="KW-1185">Reference proteome</keyword>
<feature type="compositionally biased region" description="Polar residues" evidence="1">
    <location>
        <begin position="266"/>
        <end position="275"/>
    </location>
</feature>
<organism evidence="2 3">
    <name type="scientific">Xylaria grammica</name>
    <dbReference type="NCBI Taxonomy" id="363999"/>
    <lineage>
        <taxon>Eukaryota</taxon>
        <taxon>Fungi</taxon>
        <taxon>Dikarya</taxon>
        <taxon>Ascomycota</taxon>
        <taxon>Pezizomycotina</taxon>
        <taxon>Sordariomycetes</taxon>
        <taxon>Xylariomycetidae</taxon>
        <taxon>Xylariales</taxon>
        <taxon>Xylariaceae</taxon>
        <taxon>Xylaria</taxon>
    </lineage>
</organism>
<proteinExistence type="predicted"/>
<dbReference type="SUPFAM" id="SSF50494">
    <property type="entry name" value="Trypsin-like serine proteases"/>
    <property type="match status" value="1"/>
</dbReference>
<dbReference type="STRING" id="363999.A0A439DJL9"/>
<evidence type="ECO:0000313" key="3">
    <source>
        <dbReference type="Proteomes" id="UP000286045"/>
    </source>
</evidence>
<name>A0A439DJL9_9PEZI</name>
<feature type="region of interest" description="Disordered" evidence="1">
    <location>
        <begin position="236"/>
        <end position="275"/>
    </location>
</feature>
<gene>
    <name evidence="2" type="ORF">EKO27_g547</name>
</gene>
<comment type="caution">
    <text evidence="2">The sequence shown here is derived from an EMBL/GenBank/DDBJ whole genome shotgun (WGS) entry which is preliminary data.</text>
</comment>
<sequence>MPKLTKRWPYAETSTGRYRGRLEGKLECWDADGPARAIFNTELDIKIKDYIVNNLPEANTFIGFSLFMVGSSQLRTSPTVLLVSDDKPRRKAAFEAIKSSGILEQYHGFHVAHCRLAAEFEDLQPMAGRKVMTQRRHRSPNTDCGIYISVSDPTGSPLLVHDHASGTLNGARATIGRLILRDGIAYGVTVAHVLADHGAPFKSHQFGQSPADNSLDSPDFETTAMDDLQDESDLEELCSVTSEGSKSVPYEGSDDDDSSPEHFEPNTDSPLPMSNSQLEETMLSAQSDAVTKVDTEKPAQCDDPSNCRGVAVVKHASSDVDMMLLAVGSCLGKSFQSSMVSLRQFAESTDIRIDDDMDIMVRLLGKAPVTGRLSATAFHGQYGSLGFQKLYLARLSTPLRPGDCGSWVYARIADYERVVGIIVAGSPSTGTALILPGQTVRDYVLKHTG</sequence>
<dbReference type="AlphaFoldDB" id="A0A439DJL9"/>
<evidence type="ECO:0000313" key="2">
    <source>
        <dbReference type="EMBL" id="RWA14614.1"/>
    </source>
</evidence>
<protein>
    <submittedName>
        <fullName evidence="2">Uncharacterized protein</fullName>
    </submittedName>
</protein>
<dbReference type="Proteomes" id="UP000286045">
    <property type="component" value="Unassembled WGS sequence"/>
</dbReference>
<accession>A0A439DJL9</accession>
<dbReference type="EMBL" id="RYZI01000006">
    <property type="protein sequence ID" value="RWA14614.1"/>
    <property type="molecule type" value="Genomic_DNA"/>
</dbReference>